<dbReference type="InterPro" id="IPR032675">
    <property type="entry name" value="LRR_dom_sf"/>
</dbReference>
<name>A0A5J5CYG2_9PERO</name>
<dbReference type="EMBL" id="VOFY01000015">
    <property type="protein sequence ID" value="KAA8585736.1"/>
    <property type="molecule type" value="Genomic_DNA"/>
</dbReference>
<evidence type="ECO:0000313" key="2">
    <source>
        <dbReference type="Proteomes" id="UP000327493"/>
    </source>
</evidence>
<protein>
    <recommendedName>
        <fullName evidence="3">U2A'/phosphoprotein 32 family A C-terminal domain-containing protein</fullName>
    </recommendedName>
</protein>
<dbReference type="PROSITE" id="PS51450">
    <property type="entry name" value="LRR"/>
    <property type="match status" value="1"/>
</dbReference>
<dbReference type="Proteomes" id="UP000327493">
    <property type="component" value="Chromosome 15"/>
</dbReference>
<dbReference type="SMART" id="SM00365">
    <property type="entry name" value="LRR_SD22"/>
    <property type="match status" value="1"/>
</dbReference>
<dbReference type="InterPro" id="IPR001611">
    <property type="entry name" value="Leu-rich_rpt"/>
</dbReference>
<gene>
    <name evidence="1" type="ORF">FQN60_004430</name>
</gene>
<comment type="caution">
    <text evidence="1">The sequence shown here is derived from an EMBL/GenBank/DDBJ whole genome shotgun (WGS) entry which is preliminary data.</text>
</comment>
<dbReference type="Gene3D" id="3.80.10.10">
    <property type="entry name" value="Ribonuclease Inhibitor"/>
    <property type="match status" value="1"/>
</dbReference>
<organism evidence="1 2">
    <name type="scientific">Etheostoma spectabile</name>
    <name type="common">orangethroat darter</name>
    <dbReference type="NCBI Taxonomy" id="54343"/>
    <lineage>
        <taxon>Eukaryota</taxon>
        <taxon>Metazoa</taxon>
        <taxon>Chordata</taxon>
        <taxon>Craniata</taxon>
        <taxon>Vertebrata</taxon>
        <taxon>Euteleostomi</taxon>
        <taxon>Actinopterygii</taxon>
        <taxon>Neopterygii</taxon>
        <taxon>Teleostei</taxon>
        <taxon>Neoteleostei</taxon>
        <taxon>Acanthomorphata</taxon>
        <taxon>Eupercaria</taxon>
        <taxon>Perciformes</taxon>
        <taxon>Percoidei</taxon>
        <taxon>Percidae</taxon>
        <taxon>Etheostomatinae</taxon>
        <taxon>Etheostoma</taxon>
    </lineage>
</organism>
<evidence type="ECO:0008006" key="3">
    <source>
        <dbReference type="Google" id="ProtNLM"/>
    </source>
</evidence>
<keyword evidence="2" id="KW-1185">Reference proteome</keyword>
<reference evidence="1 2" key="1">
    <citation type="submission" date="2019-08" db="EMBL/GenBank/DDBJ databases">
        <title>A chromosome-level genome assembly, high-density linkage maps, and genome scans reveal the genomic architecture of hybrid incompatibilities underlying speciation via character displacement in darters (Percidae: Etheostominae).</title>
        <authorList>
            <person name="Moran R.L."/>
            <person name="Catchen J.M."/>
            <person name="Fuller R.C."/>
        </authorList>
    </citation>
    <scope>NUCLEOTIDE SEQUENCE [LARGE SCALE GENOMIC DNA]</scope>
    <source>
        <strain evidence="1">EspeVRDwgs_2016</strain>
        <tissue evidence="1">Muscle</tissue>
    </source>
</reference>
<proteinExistence type="predicted"/>
<evidence type="ECO:0000313" key="1">
    <source>
        <dbReference type="EMBL" id="KAA8585736.1"/>
    </source>
</evidence>
<dbReference type="AlphaFoldDB" id="A0A5J5CYG2"/>
<sequence length="136" mass="15501">MEILQKAVVEQAEQDPQDQAGLIVKAEEIHIGEIPKLRLEYRNLSLSSVEKSEGLESLRKLEVLDLSNNRISVVENMDTLEKIPHFFIANKLIGKLAEAACRNEAFIKYHHVLEETEREELLMQQAGSEVKLHTVI</sequence>
<dbReference type="SUPFAM" id="SSF52058">
    <property type="entry name" value="L domain-like"/>
    <property type="match status" value="1"/>
</dbReference>
<accession>A0A5J5CYG2</accession>